<keyword evidence="4 5" id="KW-0472">Membrane</keyword>
<evidence type="ECO:0000256" key="2">
    <source>
        <dbReference type="ARBA" id="ARBA00022692"/>
    </source>
</evidence>
<comment type="caution">
    <text evidence="7">The sequence shown here is derived from an EMBL/GenBank/DDBJ whole genome shotgun (WGS) entry which is preliminary data.</text>
</comment>
<evidence type="ECO:0000256" key="4">
    <source>
        <dbReference type="ARBA" id="ARBA00023136"/>
    </source>
</evidence>
<feature type="domain" description="DUF202" evidence="6">
    <location>
        <begin position="9"/>
        <end position="71"/>
    </location>
</feature>
<gene>
    <name evidence="7" type="primary">yidG</name>
    <name evidence="7" type="ORF">RS81_00540</name>
</gene>
<reference evidence="7 8" key="1">
    <citation type="submission" date="2015-02" db="EMBL/GenBank/DDBJ databases">
        <title>Draft genome sequences of ten Microbacterium spp. with emphasis on heavy metal contaminated environments.</title>
        <authorList>
            <person name="Corretto E."/>
        </authorList>
    </citation>
    <scope>NUCLEOTIDE SEQUENCE [LARGE SCALE GENOMIC DNA]</scope>
    <source>
        <strain evidence="7 8">DSM 12510</strain>
    </source>
</reference>
<proteinExistence type="predicted"/>
<feature type="transmembrane region" description="Helical" evidence="5">
    <location>
        <begin position="93"/>
        <end position="115"/>
    </location>
</feature>
<evidence type="ECO:0000313" key="7">
    <source>
        <dbReference type="EMBL" id="KJL44210.1"/>
    </source>
</evidence>
<dbReference type="EMBL" id="JYIZ01000032">
    <property type="protein sequence ID" value="KJL44210.1"/>
    <property type="molecule type" value="Genomic_DNA"/>
</dbReference>
<dbReference type="PATRIC" id="fig|92835.4.peg.556"/>
<feature type="transmembrane region" description="Helical" evidence="5">
    <location>
        <begin position="46"/>
        <end position="66"/>
    </location>
</feature>
<dbReference type="InterPro" id="IPR003807">
    <property type="entry name" value="DUF202"/>
</dbReference>
<sequence>MTDERALYDPGLQPERTELAWRRTALSIGVGSIVAARILPDVLGSIVWALPGVLGMAFAVVMWSLARRRYLSWNDSLLSDEPSAGRRLPGAGLLFALTVFTVGCGAVLLIATVLVSPR</sequence>
<keyword evidence="2 5" id="KW-0812">Transmembrane</keyword>
<dbReference type="RefSeq" id="WP_045274546.1">
    <property type="nucleotide sequence ID" value="NZ_BAAAUP010000003.1"/>
</dbReference>
<dbReference type="GO" id="GO:0012505">
    <property type="term" value="C:endomembrane system"/>
    <property type="evidence" value="ECO:0007669"/>
    <property type="project" value="UniProtKB-SubCell"/>
</dbReference>
<organism evidence="7 8">
    <name type="scientific">Microbacterium terrae</name>
    <dbReference type="NCBI Taxonomy" id="69369"/>
    <lineage>
        <taxon>Bacteria</taxon>
        <taxon>Bacillati</taxon>
        <taxon>Actinomycetota</taxon>
        <taxon>Actinomycetes</taxon>
        <taxon>Micrococcales</taxon>
        <taxon>Microbacteriaceae</taxon>
        <taxon>Microbacterium</taxon>
    </lineage>
</organism>
<evidence type="ECO:0000256" key="3">
    <source>
        <dbReference type="ARBA" id="ARBA00022989"/>
    </source>
</evidence>
<dbReference type="AlphaFoldDB" id="A0A0M2HCG9"/>
<comment type="subcellular location">
    <subcellularLocation>
        <location evidence="1">Endomembrane system</location>
        <topology evidence="1">Multi-pass membrane protein</topology>
    </subcellularLocation>
</comment>
<evidence type="ECO:0000313" key="8">
    <source>
        <dbReference type="Proteomes" id="UP000033956"/>
    </source>
</evidence>
<evidence type="ECO:0000256" key="1">
    <source>
        <dbReference type="ARBA" id="ARBA00004127"/>
    </source>
</evidence>
<dbReference type="Pfam" id="PF02656">
    <property type="entry name" value="DUF202"/>
    <property type="match status" value="1"/>
</dbReference>
<accession>A0A0M2HCG9</accession>
<keyword evidence="3 5" id="KW-1133">Transmembrane helix</keyword>
<name>A0A0M2HCG9_9MICO</name>
<dbReference type="Proteomes" id="UP000033956">
    <property type="component" value="Unassembled WGS sequence"/>
</dbReference>
<dbReference type="OrthoDB" id="3701077at2"/>
<protein>
    <submittedName>
        <fullName evidence="7">Inner membrane protein YidG</fullName>
    </submittedName>
</protein>
<keyword evidence="8" id="KW-1185">Reference proteome</keyword>
<evidence type="ECO:0000256" key="5">
    <source>
        <dbReference type="SAM" id="Phobius"/>
    </source>
</evidence>
<dbReference type="STRING" id="92835.RS81_00540"/>
<evidence type="ECO:0000259" key="6">
    <source>
        <dbReference type="Pfam" id="PF02656"/>
    </source>
</evidence>